<evidence type="ECO:0000256" key="3">
    <source>
        <dbReference type="ARBA" id="ARBA00016748"/>
    </source>
</evidence>
<evidence type="ECO:0000313" key="7">
    <source>
        <dbReference type="Proteomes" id="UP000442535"/>
    </source>
</evidence>
<dbReference type="GO" id="GO:0019941">
    <property type="term" value="P:modification-dependent protein catabolic process"/>
    <property type="evidence" value="ECO:0007669"/>
    <property type="project" value="InterPro"/>
</dbReference>
<dbReference type="GO" id="GO:0070490">
    <property type="term" value="P:protein pupylation"/>
    <property type="evidence" value="ECO:0007669"/>
    <property type="project" value="InterPro"/>
</dbReference>
<organism evidence="6 7">
    <name type="scientific">Mobiluncus porci</name>
    <dbReference type="NCBI Taxonomy" id="2652278"/>
    <lineage>
        <taxon>Bacteria</taxon>
        <taxon>Bacillati</taxon>
        <taxon>Actinomycetota</taxon>
        <taxon>Actinomycetes</taxon>
        <taxon>Actinomycetales</taxon>
        <taxon>Actinomycetaceae</taxon>
        <taxon>Mobiluncus</taxon>
    </lineage>
</organism>
<sequence length="65" mass="6942">MEERMEQSQINRPAGDTPATGATMASSTTQSQVPLGLDDLLDEIEDLVAQDAQSFVQGFVQEGGE</sequence>
<gene>
    <name evidence="6" type="ORF">FYJ63_08930</name>
</gene>
<dbReference type="Pfam" id="PF05639">
    <property type="entry name" value="Pup"/>
    <property type="match status" value="1"/>
</dbReference>
<comment type="pathway">
    <text evidence="1">Protein degradation; proteasomal Pup-dependent pathway.</text>
</comment>
<dbReference type="EMBL" id="VUMY01000017">
    <property type="protein sequence ID" value="MST50348.1"/>
    <property type="molecule type" value="Genomic_DNA"/>
</dbReference>
<dbReference type="GO" id="GO:0031386">
    <property type="term" value="F:protein tag activity"/>
    <property type="evidence" value="ECO:0007669"/>
    <property type="project" value="InterPro"/>
</dbReference>
<keyword evidence="7" id="KW-1185">Reference proteome</keyword>
<comment type="caution">
    <text evidence="6">The sequence shown here is derived from an EMBL/GenBank/DDBJ whole genome shotgun (WGS) entry which is preliminary data.</text>
</comment>
<accession>A0A7K0K4J6</accession>
<dbReference type="GO" id="GO:0010498">
    <property type="term" value="P:proteasomal protein catabolic process"/>
    <property type="evidence" value="ECO:0007669"/>
    <property type="project" value="InterPro"/>
</dbReference>
<evidence type="ECO:0000256" key="4">
    <source>
        <dbReference type="ARBA" id="ARBA00032321"/>
    </source>
</evidence>
<comment type="similarity">
    <text evidence="2">Belongs to the prokaryotic ubiquitin-like protein family.</text>
</comment>
<dbReference type="AlphaFoldDB" id="A0A7K0K4J6"/>
<evidence type="ECO:0000256" key="2">
    <source>
        <dbReference type="ARBA" id="ARBA00010616"/>
    </source>
</evidence>
<evidence type="ECO:0000256" key="1">
    <source>
        <dbReference type="ARBA" id="ARBA00004707"/>
    </source>
</evidence>
<dbReference type="InterPro" id="IPR008515">
    <property type="entry name" value="Ubiquitin-like_Pup"/>
</dbReference>
<evidence type="ECO:0000256" key="5">
    <source>
        <dbReference type="SAM" id="MobiDB-lite"/>
    </source>
</evidence>
<protein>
    <recommendedName>
        <fullName evidence="3">Prokaryotic ubiquitin-like protein Pup</fullName>
    </recommendedName>
    <alternativeName>
        <fullName evidence="4">Bacterial ubiquitin-like modifier</fullName>
    </alternativeName>
</protein>
<dbReference type="NCBIfam" id="TIGR03687">
    <property type="entry name" value="pupylate_cterm"/>
    <property type="match status" value="1"/>
</dbReference>
<dbReference type="UniPathway" id="UPA00997"/>
<proteinExistence type="inferred from homology"/>
<name>A0A7K0K4J6_9ACTO</name>
<dbReference type="Proteomes" id="UP000442535">
    <property type="component" value="Unassembled WGS sequence"/>
</dbReference>
<reference evidence="6 7" key="1">
    <citation type="submission" date="2019-08" db="EMBL/GenBank/DDBJ databases">
        <title>In-depth cultivation of the pig gut microbiome towards novel bacterial diversity and tailored functional studies.</title>
        <authorList>
            <person name="Wylensek D."/>
            <person name="Hitch T.C.A."/>
            <person name="Clavel T."/>
        </authorList>
    </citation>
    <scope>NUCLEOTIDE SEQUENCE [LARGE SCALE GENOMIC DNA]</scope>
    <source>
        <strain evidence="6 7">RF-GAM-744-WT-7</strain>
    </source>
</reference>
<feature type="region of interest" description="Disordered" evidence="5">
    <location>
        <begin position="1"/>
        <end position="31"/>
    </location>
</feature>
<dbReference type="GO" id="GO:0070628">
    <property type="term" value="F:proteasome binding"/>
    <property type="evidence" value="ECO:0007669"/>
    <property type="project" value="InterPro"/>
</dbReference>
<evidence type="ECO:0000313" key="6">
    <source>
        <dbReference type="EMBL" id="MST50348.1"/>
    </source>
</evidence>